<feature type="region of interest" description="Disordered" evidence="1">
    <location>
        <begin position="19"/>
        <end position="58"/>
    </location>
</feature>
<reference evidence="3" key="2">
    <citation type="submission" date="2024-07" db="EMBL/GenBank/DDBJ databases">
        <title>Streptomyces haneummycinica sp. nov., a new antibiotic-producing actinobacterium isolated from marine sediment.</title>
        <authorList>
            <person name="Uemura M."/>
            <person name="Hamada M."/>
            <person name="Hirano S."/>
            <person name="Kobayashi K."/>
            <person name="Ohshiro T."/>
            <person name="Kobayashi T."/>
            <person name="Terahara T."/>
        </authorList>
    </citation>
    <scope>NUCLEOTIDE SEQUENCE</scope>
    <source>
        <strain evidence="3">KM77-8</strain>
    </source>
</reference>
<feature type="chain" id="PRO_5043490629" evidence="2">
    <location>
        <begin position="18"/>
        <end position="58"/>
    </location>
</feature>
<sequence length="58" mass="5823">MRRTTLAALCLTAVATAGLTGCGGEDKKDSSTAPGSAAQNIAKEGSPPRPPRRSPSPD</sequence>
<evidence type="ECO:0000313" key="3">
    <source>
        <dbReference type="EMBL" id="BFO22202.1"/>
    </source>
</evidence>
<dbReference type="PROSITE" id="PS51257">
    <property type="entry name" value="PROKAR_LIPOPROTEIN"/>
    <property type="match status" value="1"/>
</dbReference>
<reference evidence="3" key="1">
    <citation type="submission" date="2024-06" db="EMBL/GenBank/DDBJ databases">
        <authorList>
            <consortium name="consrtm"/>
            <person name="Uemura M."/>
            <person name="Terahara T."/>
        </authorList>
    </citation>
    <scope>NUCLEOTIDE SEQUENCE</scope>
    <source>
        <strain evidence="3">KM77-8</strain>
    </source>
</reference>
<gene>
    <name evidence="3" type="ORF">SHKM778_85900</name>
</gene>
<dbReference type="EMBL" id="AP035768">
    <property type="protein sequence ID" value="BFO22202.1"/>
    <property type="molecule type" value="Genomic_DNA"/>
</dbReference>
<dbReference type="AlphaFoldDB" id="A0AAT9HWX6"/>
<protein>
    <submittedName>
        <fullName evidence="3">Uncharacterized protein</fullName>
    </submittedName>
</protein>
<organism evidence="3">
    <name type="scientific">Streptomyces haneummycinicus</name>
    <dbReference type="NCBI Taxonomy" id="3074435"/>
    <lineage>
        <taxon>Bacteria</taxon>
        <taxon>Bacillati</taxon>
        <taxon>Actinomycetota</taxon>
        <taxon>Actinomycetes</taxon>
        <taxon>Kitasatosporales</taxon>
        <taxon>Streptomycetaceae</taxon>
        <taxon>Streptomyces</taxon>
    </lineage>
</organism>
<evidence type="ECO:0000256" key="2">
    <source>
        <dbReference type="SAM" id="SignalP"/>
    </source>
</evidence>
<name>A0AAT9HWX6_9ACTN</name>
<feature type="compositionally biased region" description="Pro residues" evidence="1">
    <location>
        <begin position="47"/>
        <end position="58"/>
    </location>
</feature>
<keyword evidence="2" id="KW-0732">Signal</keyword>
<feature type="signal peptide" evidence="2">
    <location>
        <begin position="1"/>
        <end position="17"/>
    </location>
</feature>
<proteinExistence type="predicted"/>
<evidence type="ECO:0000256" key="1">
    <source>
        <dbReference type="SAM" id="MobiDB-lite"/>
    </source>
</evidence>
<accession>A0AAT9HWX6</accession>